<dbReference type="InterPro" id="IPR036376">
    <property type="entry name" value="RuBisCO_lsu_C_sf"/>
</dbReference>
<dbReference type="GO" id="GO:0000287">
    <property type="term" value="F:magnesium ion binding"/>
    <property type="evidence" value="ECO:0007669"/>
    <property type="project" value="InterPro"/>
</dbReference>
<proteinExistence type="predicted"/>
<dbReference type="InterPro" id="IPR000685">
    <property type="entry name" value="RuBisCO_lsu_C"/>
</dbReference>
<dbReference type="InParanoid" id="A0A259TUQ6"/>
<name>A0A259TUQ6_9BACT</name>
<dbReference type="Proteomes" id="UP000216446">
    <property type="component" value="Unassembled WGS sequence"/>
</dbReference>
<dbReference type="AlphaFoldDB" id="A0A259TUQ6"/>
<evidence type="ECO:0000313" key="2">
    <source>
        <dbReference type="EMBL" id="OZC01304.1"/>
    </source>
</evidence>
<dbReference type="InterPro" id="IPR036422">
    <property type="entry name" value="RuBisCO_lsu_N_sf"/>
</dbReference>
<dbReference type="Gene3D" id="3.20.20.110">
    <property type="entry name" value="Ribulose bisphosphate carboxylase, large subunit, C-terminal domain"/>
    <property type="match status" value="1"/>
</dbReference>
<protein>
    <recommendedName>
        <fullName evidence="1">Ribulose bisphosphate carboxylase large subunit C-terminal domain-containing protein</fullName>
    </recommendedName>
</protein>
<accession>A0A259TUQ6</accession>
<reference evidence="2 3" key="1">
    <citation type="submission" date="2016-11" db="EMBL/GenBank/DDBJ databases">
        <title>Study of marine rhodopsin-containing bacteria.</title>
        <authorList>
            <person name="Yoshizawa S."/>
            <person name="Kumagai Y."/>
            <person name="Kogure K."/>
        </authorList>
    </citation>
    <scope>NUCLEOTIDE SEQUENCE [LARGE SCALE GENOMIC DNA]</scope>
    <source>
        <strain evidence="2 3">SG-29</strain>
    </source>
</reference>
<gene>
    <name evidence="2" type="ORF">BSZ36_17815</name>
</gene>
<dbReference type="Gene3D" id="3.30.70.150">
    <property type="entry name" value="RuBisCO large subunit, N-terminal domain"/>
    <property type="match status" value="1"/>
</dbReference>
<dbReference type="GO" id="GO:0016984">
    <property type="term" value="F:ribulose-bisphosphate carboxylase activity"/>
    <property type="evidence" value="ECO:0007669"/>
    <property type="project" value="InterPro"/>
</dbReference>
<dbReference type="PANTHER" id="PTHR42704">
    <property type="entry name" value="RIBULOSE BISPHOSPHATE CARBOXYLASE"/>
    <property type="match status" value="1"/>
</dbReference>
<dbReference type="PANTHER" id="PTHR42704:SF17">
    <property type="entry name" value="RIBULOSE BISPHOSPHATE CARBOXYLASE LARGE CHAIN"/>
    <property type="match status" value="1"/>
</dbReference>
<evidence type="ECO:0000313" key="3">
    <source>
        <dbReference type="Proteomes" id="UP000216446"/>
    </source>
</evidence>
<dbReference type="Pfam" id="PF00016">
    <property type="entry name" value="RuBisCO_large"/>
    <property type="match status" value="1"/>
</dbReference>
<evidence type="ECO:0000259" key="1">
    <source>
        <dbReference type="Pfam" id="PF00016"/>
    </source>
</evidence>
<dbReference type="SUPFAM" id="SSF51649">
    <property type="entry name" value="RuBisCo, C-terminal domain"/>
    <property type="match status" value="1"/>
</dbReference>
<organism evidence="2 3">
    <name type="scientific">Rubricoccus marinus</name>
    <dbReference type="NCBI Taxonomy" id="716817"/>
    <lineage>
        <taxon>Bacteria</taxon>
        <taxon>Pseudomonadati</taxon>
        <taxon>Rhodothermota</taxon>
        <taxon>Rhodothermia</taxon>
        <taxon>Rhodothermales</taxon>
        <taxon>Rubricoccaceae</taxon>
        <taxon>Rubricoccus</taxon>
    </lineage>
</organism>
<comment type="caution">
    <text evidence="2">The sequence shown here is derived from an EMBL/GenBank/DDBJ whole genome shotgun (WGS) entry which is preliminary data.</text>
</comment>
<dbReference type="SUPFAM" id="SSF54966">
    <property type="entry name" value="RuBisCO, large subunit, small (N-terminal) domain"/>
    <property type="match status" value="1"/>
</dbReference>
<dbReference type="GO" id="GO:0015977">
    <property type="term" value="P:carbon fixation"/>
    <property type="evidence" value="ECO:0007669"/>
    <property type="project" value="InterPro"/>
</dbReference>
<dbReference type="InterPro" id="IPR033966">
    <property type="entry name" value="RuBisCO"/>
</dbReference>
<feature type="domain" description="Ribulose bisphosphate carboxylase large subunit C-terminal" evidence="1">
    <location>
        <begin position="148"/>
        <end position="400"/>
    </location>
</feature>
<dbReference type="EMBL" id="MQWB01000011">
    <property type="protein sequence ID" value="OZC01304.1"/>
    <property type="molecule type" value="Genomic_DNA"/>
</dbReference>
<keyword evidence="3" id="KW-1185">Reference proteome</keyword>
<sequence length="406" mass="43203">MFWWRAGLDPERYVWATYVVETSHDPERVATMLAQEQSAVSPNIPHTGRPVDADAFAARVVSVESLPDAPPSGIEHYALTPHESAPSQETRWARVEIAYPFPGSPASLTHVWTIIGAEVHRFGFVRALQIEDFRIPSSAAIRGPRFGVRGLRDVAGVFGRPLLCRSARPAVGATDDEMAEMAELVLLAGFDAVKDDELTLARGADAAARRARTVAKAVRNAEDQTGERKLYVANAIGSRSQTLAIANAAVANGADALLVSSALQGLEVCGELADEFGVPILCHNTWSDVLSRHPRFGVSDAALASLHRLSGADLVMAPGPFATQTAPSEAPFLDAVRGPVEGVRSAMPILAGGKIPEGVAQYLEAVGSPDFMLIVATAVDTHPEGMAVGAREFRDAVEAVRLPAPR</sequence>